<organism evidence="4 5">
    <name type="scientific">Coffea arabica</name>
    <name type="common">Arabian coffee</name>
    <dbReference type="NCBI Taxonomy" id="13443"/>
    <lineage>
        <taxon>Eukaryota</taxon>
        <taxon>Viridiplantae</taxon>
        <taxon>Streptophyta</taxon>
        <taxon>Embryophyta</taxon>
        <taxon>Tracheophyta</taxon>
        <taxon>Spermatophyta</taxon>
        <taxon>Magnoliopsida</taxon>
        <taxon>eudicotyledons</taxon>
        <taxon>Gunneridae</taxon>
        <taxon>Pentapetalae</taxon>
        <taxon>asterids</taxon>
        <taxon>lamiids</taxon>
        <taxon>Gentianales</taxon>
        <taxon>Rubiaceae</taxon>
        <taxon>Ixoroideae</taxon>
        <taxon>Gardenieae complex</taxon>
        <taxon>Bertiereae - Coffeeae clade</taxon>
        <taxon>Coffeeae</taxon>
        <taxon>Coffea</taxon>
    </lineage>
</organism>
<dbReference type="AlphaFoldDB" id="A0A6P6TY59"/>
<dbReference type="GO" id="GO:0005524">
    <property type="term" value="F:ATP binding"/>
    <property type="evidence" value="ECO:0007669"/>
    <property type="project" value="UniProtKB-KW"/>
</dbReference>
<dbReference type="RefSeq" id="XP_027082767.1">
    <property type="nucleotide sequence ID" value="XM_027226966.2"/>
</dbReference>
<dbReference type="Proteomes" id="UP001652660">
    <property type="component" value="Chromosome 8e"/>
</dbReference>
<dbReference type="GeneID" id="113705082"/>
<evidence type="ECO:0000259" key="3">
    <source>
        <dbReference type="Pfam" id="PF09336"/>
    </source>
</evidence>
<dbReference type="OrthoDB" id="1657902at2759"/>
<protein>
    <submittedName>
        <fullName evidence="5">Uncharacterized protein isoform X1</fullName>
    </submittedName>
</protein>
<reference evidence="5" key="2">
    <citation type="submission" date="2025-08" db="UniProtKB">
        <authorList>
            <consortium name="RefSeq"/>
        </authorList>
    </citation>
    <scope>IDENTIFICATION</scope>
    <source>
        <tissue evidence="5">Leaves</tissue>
    </source>
</reference>
<dbReference type="Pfam" id="PF09336">
    <property type="entry name" value="Vps4_C"/>
    <property type="match status" value="1"/>
</dbReference>
<accession>A0A6P6TY59</accession>
<name>A0A6P6TY59_COFAR</name>
<dbReference type="Gene3D" id="1.10.8.60">
    <property type="match status" value="1"/>
</dbReference>
<evidence type="ECO:0000313" key="4">
    <source>
        <dbReference type="Proteomes" id="UP001652660"/>
    </source>
</evidence>
<reference evidence="4" key="1">
    <citation type="journal article" date="2025" name="Foods">
        <title>Unveiling the Microbial Signatures of Arabica Coffee Cherries: Insights into Ripeness Specific Diversity, Functional Traits, and Implications for Quality and Safety.</title>
        <authorList>
            <consortium name="RefSeq"/>
            <person name="Tenea G.N."/>
            <person name="Cifuentes V."/>
            <person name="Reyes P."/>
            <person name="Cevallos-Vallejos M."/>
        </authorList>
    </citation>
    <scope>NUCLEOTIDE SEQUENCE [LARGE SCALE GENOMIC DNA]</scope>
</reference>
<dbReference type="InterPro" id="IPR015415">
    <property type="entry name" value="Spast_Vps4_C"/>
</dbReference>
<sequence length="208" mass="23592">MGTPGTSPLCRKMGNKLTILENRTWFNIEIKMWVDVSRPDRFKKIVRIEPGRSIRVKASTFNSDDQGSVEHALLLVCANGSWTGKYILPQDLFAWAAVFCDSNRHGQVILQTQVKDVLFEPVRKTQDAMFFINTPNGMWMPCGPKQSGAVQITMPVKDLLLRLMSMQIIPPPISKIDFDKVLARQRPTVSKADLEVHERFTNEFGEEG</sequence>
<gene>
    <name evidence="5" type="primary">LOC113705082</name>
</gene>
<evidence type="ECO:0000256" key="2">
    <source>
        <dbReference type="ARBA" id="ARBA00022840"/>
    </source>
</evidence>
<keyword evidence="2" id="KW-0067">ATP-binding</keyword>
<keyword evidence="1" id="KW-0547">Nucleotide-binding</keyword>
<evidence type="ECO:0000313" key="5">
    <source>
        <dbReference type="RefSeq" id="XP_027082767.1"/>
    </source>
</evidence>
<evidence type="ECO:0000256" key="1">
    <source>
        <dbReference type="ARBA" id="ARBA00022741"/>
    </source>
</evidence>
<proteinExistence type="predicted"/>
<feature type="domain" description="Spastin/Vps4 C-terminal" evidence="3">
    <location>
        <begin position="139"/>
        <end position="205"/>
    </location>
</feature>
<keyword evidence="4" id="KW-1185">Reference proteome</keyword>